<evidence type="ECO:0000313" key="2">
    <source>
        <dbReference type="EMBL" id="RCS68700.1"/>
    </source>
</evidence>
<dbReference type="InterPro" id="IPR036249">
    <property type="entry name" value="Thioredoxin-like_sf"/>
</dbReference>
<feature type="signal peptide" evidence="1">
    <location>
        <begin position="1"/>
        <end position="23"/>
    </location>
</feature>
<dbReference type="GeneID" id="303190713"/>
<comment type="caution">
    <text evidence="2">The sequence shown here is derived from an EMBL/GenBank/DDBJ whole genome shotgun (WGS) entry which is preliminary data.</text>
</comment>
<dbReference type="Proteomes" id="UP000252479">
    <property type="component" value="Unassembled WGS sequence"/>
</dbReference>
<accession>A0A368LGB9</accession>
<gene>
    <name evidence="2" type="ORF">CIK83_17475</name>
</gene>
<reference evidence="2 3" key="1">
    <citation type="journal article" date="2017" name="Elife">
        <title>Extensive horizontal gene transfer in cheese-associated bacteria.</title>
        <authorList>
            <person name="Bonham K.S."/>
            <person name="Wolfe B.E."/>
            <person name="Dutton R.J."/>
        </authorList>
    </citation>
    <scope>NUCLEOTIDE SEQUENCE [LARGE SCALE GENOMIC DNA]</scope>
    <source>
        <strain evidence="2 3">JB196</strain>
    </source>
</reference>
<evidence type="ECO:0000313" key="3">
    <source>
        <dbReference type="Proteomes" id="UP000252479"/>
    </source>
</evidence>
<keyword evidence="3" id="KW-1185">Reference proteome</keyword>
<keyword evidence="1" id="KW-0732">Signal</keyword>
<dbReference type="InterPro" id="IPR039555">
    <property type="entry name" value="TraF/TrbB"/>
</dbReference>
<name>A0A368LGB9_9VIBR</name>
<dbReference type="InterPro" id="IPR014111">
    <property type="entry name" value="T4SS_TraF-like"/>
</dbReference>
<dbReference type="SUPFAM" id="SSF52833">
    <property type="entry name" value="Thioredoxin-like"/>
    <property type="match status" value="1"/>
</dbReference>
<dbReference type="EMBL" id="QPGL01000004">
    <property type="protein sequence ID" value="RCS68700.1"/>
    <property type="molecule type" value="Genomic_DNA"/>
</dbReference>
<protein>
    <submittedName>
        <fullName evidence="2">Conjugal transfer protein TraF</fullName>
    </submittedName>
</protein>
<dbReference type="NCBIfam" id="TIGR02740">
    <property type="entry name" value="TraF-like"/>
    <property type="match status" value="1"/>
</dbReference>
<dbReference type="RefSeq" id="WP_086957799.1">
    <property type="nucleotide sequence ID" value="NZ_FUKS01000002.1"/>
</dbReference>
<dbReference type="Pfam" id="PF13728">
    <property type="entry name" value="TraF"/>
    <property type="match status" value="1"/>
</dbReference>
<sequence length="339" mass="38696">MLRFNKKILFALGLAILTPPVLSQDRESNSRFYERKAEGWFWYKEEIPEEKTEPEIVEPKIVATAPKAESPIEPKEIIQGPSVFSAAWFRENLPKYKDKAWDDPTIENVRVYMYLQRYAMDRSEQFADTTELAVVGDPFLDEETRRPSATFASQKLDRWAGQEKDSLARSIAKKAGVFFFFRSDSGTSRTQAPILKMLAARDGFTILPISVDGKPLPNDVFPNFKVDDGQAEKLGVNAYPALYLVSENHEIEPISQGVLSLADIKHRIILVAKRRGWITDEQFNKTKPILNLDSNIAALLDEQSYKLSNIAKDTNNQETNFIPPEKLAEFIKQKLYEDN</sequence>
<evidence type="ECO:0000256" key="1">
    <source>
        <dbReference type="SAM" id="SignalP"/>
    </source>
</evidence>
<dbReference type="AlphaFoldDB" id="A0A368LGB9"/>
<proteinExistence type="predicted"/>
<organism evidence="2 3">
    <name type="scientific">Vibrio casei</name>
    <dbReference type="NCBI Taxonomy" id="673372"/>
    <lineage>
        <taxon>Bacteria</taxon>
        <taxon>Pseudomonadati</taxon>
        <taxon>Pseudomonadota</taxon>
        <taxon>Gammaproteobacteria</taxon>
        <taxon>Vibrionales</taxon>
        <taxon>Vibrionaceae</taxon>
        <taxon>Vibrio</taxon>
    </lineage>
</organism>
<feature type="chain" id="PRO_5016603498" evidence="1">
    <location>
        <begin position="24"/>
        <end position="339"/>
    </location>
</feature>